<organism evidence="3 4">
    <name type="scientific">Marasmius crinis-equi</name>
    <dbReference type="NCBI Taxonomy" id="585013"/>
    <lineage>
        <taxon>Eukaryota</taxon>
        <taxon>Fungi</taxon>
        <taxon>Dikarya</taxon>
        <taxon>Basidiomycota</taxon>
        <taxon>Agaricomycotina</taxon>
        <taxon>Agaricomycetes</taxon>
        <taxon>Agaricomycetidae</taxon>
        <taxon>Agaricales</taxon>
        <taxon>Marasmiineae</taxon>
        <taxon>Marasmiaceae</taxon>
        <taxon>Marasmius</taxon>
    </lineage>
</organism>
<accession>A0ABR3FEE0</accession>
<protein>
    <submittedName>
        <fullName evidence="3">Uncharacterized protein</fullName>
    </submittedName>
</protein>
<keyword evidence="4" id="KW-1185">Reference proteome</keyword>
<proteinExistence type="predicted"/>
<keyword evidence="2" id="KW-0812">Transmembrane</keyword>
<feature type="transmembrane region" description="Helical" evidence="2">
    <location>
        <begin position="50"/>
        <end position="69"/>
    </location>
</feature>
<keyword evidence="2" id="KW-0472">Membrane</keyword>
<keyword evidence="2" id="KW-1133">Transmembrane helix</keyword>
<evidence type="ECO:0000313" key="3">
    <source>
        <dbReference type="EMBL" id="KAL0573703.1"/>
    </source>
</evidence>
<comment type="caution">
    <text evidence="3">The sequence shown here is derived from an EMBL/GenBank/DDBJ whole genome shotgun (WGS) entry which is preliminary data.</text>
</comment>
<feature type="compositionally biased region" description="Low complexity" evidence="1">
    <location>
        <begin position="23"/>
        <end position="39"/>
    </location>
</feature>
<evidence type="ECO:0000256" key="1">
    <source>
        <dbReference type="SAM" id="MobiDB-lite"/>
    </source>
</evidence>
<name>A0ABR3FEE0_9AGAR</name>
<dbReference type="Proteomes" id="UP001465976">
    <property type="component" value="Unassembled WGS sequence"/>
</dbReference>
<sequence length="630" mass="70281">MDVAIEREAWLSTLIEQGQQKDTPSVETYPSTTTTMTSPGWRAPPTRREIAISLFCLFTFTFTYLLSAATDDRDLLIIQPLTRHLKSFTSTTSDSTQTQSLPSRPESEIDDDIVYGSFSWKPHRVANDIRGDGFPKRIEYYTEEEVYVKFAERNGSMVVGAPKAVEDYQTWPYTCFWMGVDERDKLWGSYRTLGEGERAHETIWRWEAAEEVEEGEGGPWRGPVGKVLKHVDGFTVIDNVYLYDGIVYIVTDEPRNSLPSINAIVDGESGMQHSRWEYISTREAKTRLGLFAGVIRGVSWMIMDLEPHNATLFGLQKMHSSLATLDSDSTTCQGRSFFPSFANTCPSSSKARPNTVAPPARLIYPNLPAFSDSKDGIDEDEKGHFPPRRRSETGYHPYTLKAAFPSLSGVIYKEDWKDYVRIGLKERTRANKPGWVFERVVVARGSSSVGFASPGEVFRTDPDEGWLDQPRMNMEGFLGLGVQGGAPRKAGAPGWGNSLMAKRKRKTVAVLLGSTRPQGTEQLLSRLEGDTNIETHILDLSSSWAHRMRAVTGTQILVCLGRGSGGRCGLEAVWMAPGQRSVVIDIVEKEEDWDETGKVVSESLGMRYRRVGVPGKAIGLVEQALAGRLY</sequence>
<feature type="region of interest" description="Disordered" evidence="1">
    <location>
        <begin position="16"/>
        <end position="43"/>
    </location>
</feature>
<reference evidence="3 4" key="1">
    <citation type="submission" date="2024-02" db="EMBL/GenBank/DDBJ databases">
        <title>A draft genome for the cacao thread blight pathogen Marasmius crinis-equi.</title>
        <authorList>
            <person name="Cohen S.P."/>
            <person name="Baruah I.K."/>
            <person name="Amoako-Attah I."/>
            <person name="Bukari Y."/>
            <person name="Meinhardt L.W."/>
            <person name="Bailey B.A."/>
        </authorList>
    </citation>
    <scope>NUCLEOTIDE SEQUENCE [LARGE SCALE GENOMIC DNA]</scope>
    <source>
        <strain evidence="3 4">GH-76</strain>
    </source>
</reference>
<evidence type="ECO:0000256" key="2">
    <source>
        <dbReference type="SAM" id="Phobius"/>
    </source>
</evidence>
<evidence type="ECO:0000313" key="4">
    <source>
        <dbReference type="Proteomes" id="UP001465976"/>
    </source>
</evidence>
<gene>
    <name evidence="3" type="ORF">V5O48_008246</name>
</gene>
<dbReference type="EMBL" id="JBAHYK010000473">
    <property type="protein sequence ID" value="KAL0573703.1"/>
    <property type="molecule type" value="Genomic_DNA"/>
</dbReference>